<dbReference type="Proteomes" id="UP001500399">
    <property type="component" value="Unassembled WGS sequence"/>
</dbReference>
<evidence type="ECO:0000259" key="1">
    <source>
        <dbReference type="PROSITE" id="PS51677"/>
    </source>
</evidence>
<reference evidence="2 3" key="1">
    <citation type="journal article" date="2019" name="Int. J. Syst. Evol. Microbiol.">
        <title>The Global Catalogue of Microorganisms (GCM) 10K type strain sequencing project: providing services to taxonomists for standard genome sequencing and annotation.</title>
        <authorList>
            <consortium name="The Broad Institute Genomics Platform"/>
            <consortium name="The Broad Institute Genome Sequencing Center for Infectious Disease"/>
            <person name="Wu L."/>
            <person name="Ma J."/>
        </authorList>
    </citation>
    <scope>NUCLEOTIDE SEQUENCE [LARGE SCALE GENOMIC DNA]</scope>
    <source>
        <strain evidence="2 3">JCM 8542</strain>
    </source>
</reference>
<gene>
    <name evidence="2" type="ORF">GCM10008919_19140</name>
</gene>
<evidence type="ECO:0000313" key="2">
    <source>
        <dbReference type="EMBL" id="GAA0216033.1"/>
    </source>
</evidence>
<dbReference type="PROSITE" id="PS51677">
    <property type="entry name" value="NODB"/>
    <property type="match status" value="1"/>
</dbReference>
<name>A0ABN0T9E0_9FIRM</name>
<sequence length="581" mass="64286">MRNQGTLCILLSVFCVFTLFVGMREAAAETDYTALRAANAGKMAQRQPFLLTVKPVVIFTFGGLSQQEPLEDVLAVLAERGMRGTFFVTERELQRNADNIERIVAAGQDLGIGLRPEAGADFAAYCAQIERIQTELKIRYGIETNVVRQMSGADEDAINEAVSAMGCILVGQGLNVVQSKHKDAQTAEELMPQLFGRWTTSLNRGEVVYLRTDFYTRTALTAEIFRAILAEKLDNIAYHAPGASNAQMAQESMGSGYTGVSVQDVLSDTSTRYTYPVDVNTLPEEIRPYERAEKLTEKTVAKEFLKRYIGAPEVGETDRMLGFSRTEMRQADRTGIVKTVADNTVFFTFDDWGSDDSVNHLLYVLRKHQAHGTFFVITRSIHNNPNLLRAIAAEGQEIGSHTNGHIPMTVQDEKGRQIPVQHPEEYYEDVRSSYEKLAMTVGDMKLPSGRYALTRLLRPPTLAVSRMGATAIFNNGFGYIVNGSGSTEDYSTVSMESLVGILHHLTHEEDGTVKRGAILVMHMSSTSLATSKALDMLLTANDALPDGHPGKFKTGFLGDYLTDDYDQSMKQVPPEKGYKLH</sequence>
<dbReference type="Gene3D" id="3.20.20.370">
    <property type="entry name" value="Glycoside hydrolase/deacetylase"/>
    <property type="match status" value="2"/>
</dbReference>
<dbReference type="PANTHER" id="PTHR10587">
    <property type="entry name" value="GLYCOSYL TRANSFERASE-RELATED"/>
    <property type="match status" value="1"/>
</dbReference>
<dbReference type="InterPro" id="IPR002509">
    <property type="entry name" value="NODB_dom"/>
</dbReference>
<accession>A0ABN0T9E0</accession>
<keyword evidence="3" id="KW-1185">Reference proteome</keyword>
<evidence type="ECO:0000313" key="3">
    <source>
        <dbReference type="Proteomes" id="UP001500399"/>
    </source>
</evidence>
<proteinExistence type="predicted"/>
<feature type="domain" description="NodB homology" evidence="1">
    <location>
        <begin position="343"/>
        <end position="553"/>
    </location>
</feature>
<protein>
    <recommendedName>
        <fullName evidence="1">NodB homology domain-containing protein</fullName>
    </recommendedName>
</protein>
<organism evidence="2 3">
    <name type="scientific">Selenomonas dianae</name>
    <dbReference type="NCBI Taxonomy" id="135079"/>
    <lineage>
        <taxon>Bacteria</taxon>
        <taxon>Bacillati</taxon>
        <taxon>Bacillota</taxon>
        <taxon>Negativicutes</taxon>
        <taxon>Selenomonadales</taxon>
        <taxon>Selenomonadaceae</taxon>
        <taxon>Selenomonas</taxon>
    </lineage>
</organism>
<dbReference type="CDD" id="cd10917">
    <property type="entry name" value="CE4_NodB_like_6s_7s"/>
    <property type="match status" value="2"/>
</dbReference>
<dbReference type="InterPro" id="IPR011330">
    <property type="entry name" value="Glyco_hydro/deAcase_b/a-brl"/>
</dbReference>
<dbReference type="InterPro" id="IPR050248">
    <property type="entry name" value="Polysacc_deacetylase_ArnD"/>
</dbReference>
<dbReference type="EMBL" id="BAAACR010000013">
    <property type="protein sequence ID" value="GAA0216033.1"/>
    <property type="molecule type" value="Genomic_DNA"/>
</dbReference>
<comment type="caution">
    <text evidence="2">The sequence shown here is derived from an EMBL/GenBank/DDBJ whole genome shotgun (WGS) entry which is preliminary data.</text>
</comment>
<dbReference type="Pfam" id="PF01522">
    <property type="entry name" value="Polysacc_deac_1"/>
    <property type="match status" value="2"/>
</dbReference>
<dbReference type="RefSeq" id="WP_304986470.1">
    <property type="nucleotide sequence ID" value="NZ_BAAACR010000013.1"/>
</dbReference>
<dbReference type="SUPFAM" id="SSF88713">
    <property type="entry name" value="Glycoside hydrolase/deacetylase"/>
    <property type="match status" value="2"/>
</dbReference>